<dbReference type="PANTHER" id="PTHR33529">
    <property type="entry name" value="SLR0882 PROTEIN-RELATED"/>
    <property type="match status" value="1"/>
</dbReference>
<dbReference type="OrthoDB" id="8477889at2"/>
<evidence type="ECO:0000256" key="2">
    <source>
        <dbReference type="ARBA" id="ARBA00022475"/>
    </source>
</evidence>
<comment type="subcellular location">
    <subcellularLocation>
        <location evidence="1">Cell membrane</location>
        <topology evidence="1">Multi-pass membrane protein</topology>
    </subcellularLocation>
</comment>
<organism evidence="7 8">
    <name type="scientific">Lichenibacterium minor</name>
    <dbReference type="NCBI Taxonomy" id="2316528"/>
    <lineage>
        <taxon>Bacteria</taxon>
        <taxon>Pseudomonadati</taxon>
        <taxon>Pseudomonadota</taxon>
        <taxon>Alphaproteobacteria</taxon>
        <taxon>Hyphomicrobiales</taxon>
        <taxon>Lichenihabitantaceae</taxon>
        <taxon>Lichenibacterium</taxon>
    </lineage>
</organism>
<dbReference type="GO" id="GO:0043190">
    <property type="term" value="C:ATP-binding cassette (ABC) transporter complex"/>
    <property type="evidence" value="ECO:0007669"/>
    <property type="project" value="InterPro"/>
</dbReference>
<dbReference type="NCBIfam" id="TIGR04407">
    <property type="entry name" value="LptF_YjgP"/>
    <property type="match status" value="1"/>
</dbReference>
<dbReference type="InterPro" id="IPR005495">
    <property type="entry name" value="LptG/LptF_permease"/>
</dbReference>
<feature type="transmembrane region" description="Helical" evidence="6">
    <location>
        <begin position="52"/>
        <end position="74"/>
    </location>
</feature>
<accession>A0A4Q2U923</accession>
<feature type="transmembrane region" description="Helical" evidence="6">
    <location>
        <begin position="387"/>
        <end position="407"/>
    </location>
</feature>
<protein>
    <submittedName>
        <fullName evidence="7">LPS export ABC transporter permease LptF</fullName>
    </submittedName>
</protein>
<dbReference type="EMBL" id="QYBB01000004">
    <property type="protein sequence ID" value="RYC33000.1"/>
    <property type="molecule type" value="Genomic_DNA"/>
</dbReference>
<dbReference type="Proteomes" id="UP000290759">
    <property type="component" value="Unassembled WGS sequence"/>
</dbReference>
<comment type="caution">
    <text evidence="7">The sequence shown here is derived from an EMBL/GenBank/DDBJ whole genome shotgun (WGS) entry which is preliminary data.</text>
</comment>
<dbReference type="PANTHER" id="PTHR33529:SF6">
    <property type="entry name" value="YJGP_YJGQ FAMILY PERMEASE"/>
    <property type="match status" value="1"/>
</dbReference>
<keyword evidence="3 6" id="KW-0812">Transmembrane</keyword>
<reference evidence="7 8" key="2">
    <citation type="submission" date="2019-02" db="EMBL/GenBank/DDBJ databases">
        <title>'Lichenibacterium ramalinii' gen. nov. sp. nov., 'Lichenibacterium minor' gen. nov. sp. nov.</title>
        <authorList>
            <person name="Pankratov T."/>
        </authorList>
    </citation>
    <scope>NUCLEOTIDE SEQUENCE [LARGE SCALE GENOMIC DNA]</scope>
    <source>
        <strain evidence="7 8">RmlP026</strain>
    </source>
</reference>
<evidence type="ECO:0000256" key="5">
    <source>
        <dbReference type="ARBA" id="ARBA00023136"/>
    </source>
</evidence>
<sequence>MAGRAPPAAGAPCAGAAPLLPLEAWGVGGSFHGGLDLESQHDRSSMSLVEAYIFRIVRSSFLVALGVLTAVIWVTQALKEFDLLTTKGQSLLVFLGVTALGIPALVMVIAPIALFIAVLYTLNKLNGDSELIVMSAAGLSPTRLLKPFATLTVLVTLLVGAMSLYIMPWSFHELRDLVMKIRADFITHVVREGTFTTLDQGFIFHYRERGRDGSLHGILMEDRRDPNHISSYVADSGQTWSNDDNNYLVLNDGSIQRHQPGSRDAAIVAFQRYALDLAQFGSEGEGAPLRPRERSTRDLLHPDLKDPTVRFQEGRYRSELHDRFSGPLYALAFGMIAFAGLSQPRTTRSGNWKAMVGAFAAVAAVRGAGFAASGFVVKSAAWVPADYAVPAIGLAGALLYIFAPRLGMPRRREKAMRLPVPQAA</sequence>
<dbReference type="AlphaFoldDB" id="A0A4Q2U923"/>
<evidence type="ECO:0000256" key="4">
    <source>
        <dbReference type="ARBA" id="ARBA00022989"/>
    </source>
</evidence>
<keyword evidence="4 6" id="KW-1133">Transmembrane helix</keyword>
<evidence type="ECO:0000256" key="6">
    <source>
        <dbReference type="SAM" id="Phobius"/>
    </source>
</evidence>
<proteinExistence type="predicted"/>
<dbReference type="Pfam" id="PF03739">
    <property type="entry name" value="LptF_LptG"/>
    <property type="match status" value="1"/>
</dbReference>
<dbReference type="GO" id="GO:0015920">
    <property type="term" value="P:lipopolysaccharide transport"/>
    <property type="evidence" value="ECO:0007669"/>
    <property type="project" value="TreeGrafter"/>
</dbReference>
<feature type="transmembrane region" description="Helical" evidence="6">
    <location>
        <begin position="94"/>
        <end position="123"/>
    </location>
</feature>
<gene>
    <name evidence="7" type="primary">lptF</name>
    <name evidence="7" type="ORF">D3273_05985</name>
</gene>
<name>A0A4Q2U923_9HYPH</name>
<dbReference type="GO" id="GO:0055085">
    <property type="term" value="P:transmembrane transport"/>
    <property type="evidence" value="ECO:0007669"/>
    <property type="project" value="InterPro"/>
</dbReference>
<feature type="transmembrane region" description="Helical" evidence="6">
    <location>
        <begin position="354"/>
        <end position="375"/>
    </location>
</feature>
<evidence type="ECO:0000313" key="8">
    <source>
        <dbReference type="Proteomes" id="UP000290759"/>
    </source>
</evidence>
<keyword evidence="5 6" id="KW-0472">Membrane</keyword>
<keyword evidence="2" id="KW-1003">Cell membrane</keyword>
<keyword evidence="8" id="KW-1185">Reference proteome</keyword>
<evidence type="ECO:0000256" key="3">
    <source>
        <dbReference type="ARBA" id="ARBA00022692"/>
    </source>
</evidence>
<feature type="transmembrane region" description="Helical" evidence="6">
    <location>
        <begin position="144"/>
        <end position="167"/>
    </location>
</feature>
<feature type="transmembrane region" description="Helical" evidence="6">
    <location>
        <begin position="324"/>
        <end position="342"/>
    </location>
</feature>
<evidence type="ECO:0000313" key="7">
    <source>
        <dbReference type="EMBL" id="RYC33000.1"/>
    </source>
</evidence>
<dbReference type="InterPro" id="IPR030922">
    <property type="entry name" value="LptF"/>
</dbReference>
<reference evidence="7 8" key="1">
    <citation type="submission" date="2018-12" db="EMBL/GenBank/DDBJ databases">
        <authorList>
            <person name="Grouzdev D.S."/>
            <person name="Krutkina M.S."/>
        </authorList>
    </citation>
    <scope>NUCLEOTIDE SEQUENCE [LARGE SCALE GENOMIC DNA]</scope>
    <source>
        <strain evidence="7 8">RmlP026</strain>
    </source>
</reference>
<evidence type="ECO:0000256" key="1">
    <source>
        <dbReference type="ARBA" id="ARBA00004651"/>
    </source>
</evidence>